<comment type="subcellular location">
    <subcellularLocation>
        <location evidence="1">Bacterial flagellum basal body</location>
    </subcellularLocation>
</comment>
<evidence type="ECO:0000259" key="5">
    <source>
        <dbReference type="Pfam" id="PF06429"/>
    </source>
</evidence>
<evidence type="ECO:0000256" key="2">
    <source>
        <dbReference type="ARBA" id="ARBA00009677"/>
    </source>
</evidence>
<dbReference type="Pfam" id="PF06429">
    <property type="entry name" value="Flg_bbr_C"/>
    <property type="match status" value="1"/>
</dbReference>
<dbReference type="GO" id="GO:0009424">
    <property type="term" value="C:bacterial-type flagellum hook"/>
    <property type="evidence" value="ECO:0007669"/>
    <property type="project" value="TreeGrafter"/>
</dbReference>
<dbReference type="PANTHER" id="PTHR30435">
    <property type="entry name" value="FLAGELLAR PROTEIN"/>
    <property type="match status" value="1"/>
</dbReference>
<feature type="domain" description="Flagellar basal-body/hook protein C-terminal" evidence="5">
    <location>
        <begin position="47"/>
        <end position="90"/>
    </location>
</feature>
<keyword evidence="6" id="KW-0966">Cell projection</keyword>
<dbReference type="NCBIfam" id="TIGR03506">
    <property type="entry name" value="FlgEFG_subfam"/>
    <property type="match status" value="1"/>
</dbReference>
<sequence length="92" mass="9681">MQMALANFSNLAGLRKEGGNIFTETTDSGAPVTGAPGTNGLGSIAPNALEQSNVDLGTEFVKLITVQRGFQANAKIITTTDDMLNDLINIKR</sequence>
<name>A0A3B0V6K1_9ZZZZ</name>
<gene>
    <name evidence="6" type="ORF">MNBD_DELTA03-1623</name>
</gene>
<accession>A0A3B0V6K1</accession>
<keyword evidence="6" id="KW-0969">Cilium</keyword>
<dbReference type="GO" id="GO:0009425">
    <property type="term" value="C:bacterial-type flagellum basal body"/>
    <property type="evidence" value="ECO:0007669"/>
    <property type="project" value="UniProtKB-SubCell"/>
</dbReference>
<evidence type="ECO:0000256" key="3">
    <source>
        <dbReference type="ARBA" id="ARBA00023143"/>
    </source>
</evidence>
<keyword evidence="3" id="KW-0975">Bacterial flagellum</keyword>
<dbReference type="EMBL" id="UOEX01000255">
    <property type="protein sequence ID" value="VAW38591.1"/>
    <property type="molecule type" value="Genomic_DNA"/>
</dbReference>
<dbReference type="PANTHER" id="PTHR30435:SF1">
    <property type="entry name" value="FLAGELLAR HOOK PROTEIN FLGE"/>
    <property type="match status" value="1"/>
</dbReference>
<keyword evidence="6" id="KW-0282">Flagellum</keyword>
<protein>
    <submittedName>
        <fullName evidence="6">Flagellar hook protein FlgE</fullName>
    </submittedName>
</protein>
<comment type="similarity">
    <text evidence="2">Belongs to the flagella basal body rod proteins family.</text>
</comment>
<organism evidence="6">
    <name type="scientific">hydrothermal vent metagenome</name>
    <dbReference type="NCBI Taxonomy" id="652676"/>
    <lineage>
        <taxon>unclassified sequences</taxon>
        <taxon>metagenomes</taxon>
        <taxon>ecological metagenomes</taxon>
    </lineage>
</organism>
<proteinExistence type="inferred from homology"/>
<evidence type="ECO:0000256" key="4">
    <source>
        <dbReference type="SAM" id="MobiDB-lite"/>
    </source>
</evidence>
<dbReference type="GO" id="GO:0071978">
    <property type="term" value="P:bacterial-type flagellum-dependent swarming motility"/>
    <property type="evidence" value="ECO:0007669"/>
    <property type="project" value="TreeGrafter"/>
</dbReference>
<dbReference type="InterPro" id="IPR037925">
    <property type="entry name" value="FlgE/F/G-like"/>
</dbReference>
<evidence type="ECO:0000256" key="1">
    <source>
        <dbReference type="ARBA" id="ARBA00004117"/>
    </source>
</evidence>
<feature type="region of interest" description="Disordered" evidence="4">
    <location>
        <begin position="20"/>
        <end position="39"/>
    </location>
</feature>
<dbReference type="SUPFAM" id="SSF117143">
    <property type="entry name" value="Flagellar hook protein flgE"/>
    <property type="match status" value="1"/>
</dbReference>
<evidence type="ECO:0000313" key="6">
    <source>
        <dbReference type="EMBL" id="VAW38591.1"/>
    </source>
</evidence>
<reference evidence="6" key="1">
    <citation type="submission" date="2018-06" db="EMBL/GenBank/DDBJ databases">
        <authorList>
            <person name="Zhirakovskaya E."/>
        </authorList>
    </citation>
    <scope>NUCLEOTIDE SEQUENCE</scope>
</reference>
<dbReference type="InterPro" id="IPR010930">
    <property type="entry name" value="Flg_bb/hook_C_dom"/>
</dbReference>
<dbReference type="GO" id="GO:0005829">
    <property type="term" value="C:cytosol"/>
    <property type="evidence" value="ECO:0007669"/>
    <property type="project" value="TreeGrafter"/>
</dbReference>
<dbReference type="InterPro" id="IPR020013">
    <property type="entry name" value="Flagellar_FlgE/F/G"/>
</dbReference>
<dbReference type="AlphaFoldDB" id="A0A3B0V6K1"/>